<dbReference type="Proteomes" id="UP000813384">
    <property type="component" value="Unassembled WGS sequence"/>
</dbReference>
<evidence type="ECO:0000313" key="3">
    <source>
        <dbReference type="Proteomes" id="UP000182149"/>
    </source>
</evidence>
<dbReference type="STRING" id="328396.RU93_GL002146"/>
<reference evidence="1" key="3">
    <citation type="submission" date="2021-11" db="EMBL/GenBank/DDBJ databases">
        <authorList>
            <person name="Gilroy R."/>
        </authorList>
    </citation>
    <scope>NUCLEOTIDE SEQUENCE</scope>
    <source>
        <strain evidence="1">150</strain>
    </source>
</reference>
<evidence type="ECO:0000313" key="2">
    <source>
        <dbReference type="EMBL" id="OJG10630.1"/>
    </source>
</evidence>
<reference evidence="1" key="2">
    <citation type="journal article" date="2021" name="PeerJ">
        <title>Extensive microbial diversity within the chicken gut microbiome revealed by metagenomics and culture.</title>
        <authorList>
            <person name="Gilroy R."/>
            <person name="Ravi A."/>
            <person name="Getino M."/>
            <person name="Pursley I."/>
            <person name="Horton D.L."/>
            <person name="Alikhan N.F."/>
            <person name="Baker D."/>
            <person name="Gharbi K."/>
            <person name="Hall N."/>
            <person name="Watson M."/>
            <person name="Adriaenssens E.M."/>
            <person name="Foster-Nyarko E."/>
            <person name="Jarju S."/>
            <person name="Secka A."/>
            <person name="Antonio M."/>
            <person name="Oren A."/>
            <person name="Chaudhuri R.R."/>
            <person name="La Ragione R."/>
            <person name="Hildebrand F."/>
            <person name="Pallen M.J."/>
        </authorList>
    </citation>
    <scope>NUCLEOTIDE SEQUENCE</scope>
    <source>
        <strain evidence="1">150</strain>
    </source>
</reference>
<organism evidence="2 3">
    <name type="scientific">Enterococcus aquimarinus</name>
    <dbReference type="NCBI Taxonomy" id="328396"/>
    <lineage>
        <taxon>Bacteria</taxon>
        <taxon>Bacillati</taxon>
        <taxon>Bacillota</taxon>
        <taxon>Bacilli</taxon>
        <taxon>Lactobacillales</taxon>
        <taxon>Enterococcaceae</taxon>
        <taxon>Enterococcus</taxon>
    </lineage>
</organism>
<keyword evidence="3" id="KW-1185">Reference proteome</keyword>
<gene>
    <name evidence="1" type="ORF">K8V42_08200</name>
    <name evidence="2" type="ORF">RU93_GL002146</name>
</gene>
<dbReference type="OrthoDB" id="1684419at2"/>
<protein>
    <submittedName>
        <fullName evidence="1">YuzB family protein</fullName>
    </submittedName>
</protein>
<sequence length="80" mass="9248">MFPLVEFCQTNLSQGTQLVLEAVEAMDEVDVMVSSCLSECRFCEQQPFCLFEGERLGAKEPEELLALIEKNIREWHEEYS</sequence>
<dbReference type="EMBL" id="JAJJVO010000123">
    <property type="protein sequence ID" value="MCC9274253.1"/>
    <property type="molecule type" value="Genomic_DNA"/>
</dbReference>
<comment type="caution">
    <text evidence="2">The sequence shown here is derived from an EMBL/GenBank/DDBJ whole genome shotgun (WGS) entry which is preliminary data.</text>
</comment>
<evidence type="ECO:0000313" key="1">
    <source>
        <dbReference type="EMBL" id="MCC9274253.1"/>
    </source>
</evidence>
<dbReference type="AlphaFoldDB" id="A0A1L8QT04"/>
<reference evidence="2 3" key="1">
    <citation type="submission" date="2014-12" db="EMBL/GenBank/DDBJ databases">
        <title>Draft genome sequences of 29 type strains of Enterococci.</title>
        <authorList>
            <person name="Zhong Z."/>
            <person name="Sun Z."/>
            <person name="Liu W."/>
            <person name="Zhang W."/>
            <person name="Zhang H."/>
        </authorList>
    </citation>
    <scope>NUCLEOTIDE SEQUENCE [LARGE SCALE GENOMIC DNA]</scope>
    <source>
        <strain evidence="2 3">DSM 17690</strain>
    </source>
</reference>
<dbReference type="RefSeq" id="WP_071874843.1">
    <property type="nucleotide sequence ID" value="NZ_JBHSHF010000023.1"/>
</dbReference>
<dbReference type="Proteomes" id="UP000182149">
    <property type="component" value="Unassembled WGS sequence"/>
</dbReference>
<accession>A0A1L8QT04</accession>
<dbReference type="Pfam" id="PF07293">
    <property type="entry name" value="DUF1450"/>
    <property type="match status" value="1"/>
</dbReference>
<name>A0A1L8QT04_9ENTE</name>
<dbReference type="EMBL" id="JXKD01000007">
    <property type="protein sequence ID" value="OJG10630.1"/>
    <property type="molecule type" value="Genomic_DNA"/>
</dbReference>
<dbReference type="InterPro" id="IPR009910">
    <property type="entry name" value="DUF1450"/>
</dbReference>
<proteinExistence type="predicted"/>